<dbReference type="GO" id="GO:0003824">
    <property type="term" value="F:catalytic activity"/>
    <property type="evidence" value="ECO:0007669"/>
    <property type="project" value="InterPro"/>
</dbReference>
<dbReference type="SUPFAM" id="SSF75304">
    <property type="entry name" value="Amidase signature (AS) enzymes"/>
    <property type="match status" value="1"/>
</dbReference>
<dbReference type="InterPro" id="IPR020556">
    <property type="entry name" value="Amidase_CS"/>
</dbReference>
<dbReference type="Pfam" id="PF01425">
    <property type="entry name" value="Amidase"/>
    <property type="match status" value="1"/>
</dbReference>
<dbReference type="PANTHER" id="PTHR11895">
    <property type="entry name" value="TRANSAMIDASE"/>
    <property type="match status" value="1"/>
</dbReference>
<reference evidence="4" key="1">
    <citation type="journal article" date="2019" name="Int. J. Syst. Evol. Microbiol.">
        <title>The Global Catalogue of Microorganisms (GCM) 10K type strain sequencing project: providing services to taxonomists for standard genome sequencing and annotation.</title>
        <authorList>
            <consortium name="The Broad Institute Genomics Platform"/>
            <consortium name="The Broad Institute Genome Sequencing Center for Infectious Disease"/>
            <person name="Wu L."/>
            <person name="Ma J."/>
        </authorList>
    </citation>
    <scope>NUCLEOTIDE SEQUENCE [LARGE SCALE GENOMIC DNA]</scope>
    <source>
        <strain evidence="4">JCM 19134</strain>
    </source>
</reference>
<dbReference type="InterPro" id="IPR023631">
    <property type="entry name" value="Amidase_dom"/>
</dbReference>
<evidence type="ECO:0000256" key="1">
    <source>
        <dbReference type="ARBA" id="ARBA00009199"/>
    </source>
</evidence>
<gene>
    <name evidence="3" type="ORF">GCM10025791_40100</name>
</gene>
<dbReference type="EMBL" id="BAABLX010000071">
    <property type="protein sequence ID" value="GAA4955844.1"/>
    <property type="molecule type" value="Genomic_DNA"/>
</dbReference>
<dbReference type="InterPro" id="IPR036928">
    <property type="entry name" value="AS_sf"/>
</dbReference>
<comment type="similarity">
    <text evidence="1">Belongs to the amidase family.</text>
</comment>
<dbReference type="PANTHER" id="PTHR11895:SF7">
    <property type="entry name" value="GLUTAMYL-TRNA(GLN) AMIDOTRANSFERASE SUBUNIT A, MITOCHONDRIAL"/>
    <property type="match status" value="1"/>
</dbReference>
<name>A0AAV3U7Q9_9ALTE</name>
<dbReference type="InterPro" id="IPR000120">
    <property type="entry name" value="Amidase"/>
</dbReference>
<accession>A0AAV3U7Q9</accession>
<evidence type="ECO:0000313" key="3">
    <source>
        <dbReference type="EMBL" id="GAA4955844.1"/>
    </source>
</evidence>
<evidence type="ECO:0000313" key="4">
    <source>
        <dbReference type="Proteomes" id="UP001409585"/>
    </source>
</evidence>
<dbReference type="RefSeq" id="WP_345426598.1">
    <property type="nucleotide sequence ID" value="NZ_AP031496.1"/>
</dbReference>
<proteinExistence type="inferred from homology"/>
<dbReference type="PROSITE" id="PS00571">
    <property type="entry name" value="AMIDASES"/>
    <property type="match status" value="1"/>
</dbReference>
<dbReference type="Gene3D" id="3.90.1300.10">
    <property type="entry name" value="Amidase signature (AS) domain"/>
    <property type="match status" value="1"/>
</dbReference>
<dbReference type="AlphaFoldDB" id="A0AAV3U7Q9"/>
<protein>
    <submittedName>
        <fullName evidence="3">Amidase</fullName>
    </submittedName>
</protein>
<dbReference type="Proteomes" id="UP001409585">
    <property type="component" value="Unassembled WGS sequence"/>
</dbReference>
<evidence type="ECO:0000259" key="2">
    <source>
        <dbReference type="Pfam" id="PF01425"/>
    </source>
</evidence>
<keyword evidence="4" id="KW-1185">Reference proteome</keyword>
<sequence length="481" mass="51819">MSNELCYLSATKAGELFTSKKLSPVELLQALINRAEQVEPSINAFSFEYFDEAMDAARLAEKSYMKGSARPLEGIAVAVKDEENIIGKVTTNGSLLLQDNVAQTHSPVVERMLNAGAIIHARTTTPEFSSNTVTHSRLWGVTRNPWNTEYTPGGSSGGAGASLAAGTTTLANGSDIAGSIRVPASCSGVIGFKPPYGRVPDESPYNLDTYAHQGPMARTVADCRLFQNVLSGPHPFDPASVSPKLTIPDNLENIRGMRIGYSLDLGYFSVDSEVRENTLAAVEVFRHLGATVEEVDIGWNSSCLTTAMTHLHALFGSTLQRDCVGREEQLTDYVRYFLGTGSSPQPKSVVEANLHAGEMFAQLSKVFASYDLLICPTVATTFVKADFDYSKDTLIVDGEIMAPSLASWCMTYPFNTLSRCPVLSVPTGFASNDVPTGMQIVGPSFDDVTVFKAAMAYESAKPPMYSGGLAPEILQQPELVM</sequence>
<comment type="caution">
    <text evidence="3">The sequence shown here is derived from an EMBL/GenBank/DDBJ whole genome shotgun (WGS) entry which is preliminary data.</text>
</comment>
<organism evidence="3 4">
    <name type="scientific">Halioxenophilus aromaticivorans</name>
    <dbReference type="NCBI Taxonomy" id="1306992"/>
    <lineage>
        <taxon>Bacteria</taxon>
        <taxon>Pseudomonadati</taxon>
        <taxon>Pseudomonadota</taxon>
        <taxon>Gammaproteobacteria</taxon>
        <taxon>Alteromonadales</taxon>
        <taxon>Alteromonadaceae</taxon>
        <taxon>Halioxenophilus</taxon>
    </lineage>
</organism>
<feature type="domain" description="Amidase" evidence="2">
    <location>
        <begin position="26"/>
        <end position="450"/>
    </location>
</feature>